<gene>
    <name evidence="3" type="ORF">J2X19_001617</name>
</gene>
<dbReference type="RefSeq" id="WP_310372287.1">
    <property type="nucleotide sequence ID" value="NZ_JAVDXT010000001.1"/>
</dbReference>
<reference evidence="3 4" key="1">
    <citation type="submission" date="2023-07" db="EMBL/GenBank/DDBJ databases">
        <title>Sorghum-associated microbial communities from plants grown in Nebraska, USA.</title>
        <authorList>
            <person name="Schachtman D."/>
        </authorList>
    </citation>
    <scope>NUCLEOTIDE SEQUENCE [LARGE SCALE GENOMIC DNA]</scope>
    <source>
        <strain evidence="3 4">BE313</strain>
    </source>
</reference>
<feature type="signal peptide" evidence="1">
    <location>
        <begin position="1"/>
        <end position="25"/>
    </location>
</feature>
<dbReference type="PANTHER" id="PTHR30290">
    <property type="entry name" value="PERIPLASMIC BINDING COMPONENT OF ABC TRANSPORTER"/>
    <property type="match status" value="1"/>
</dbReference>
<keyword evidence="4" id="KW-1185">Reference proteome</keyword>
<dbReference type="PIRSF" id="PIRSF002741">
    <property type="entry name" value="MppA"/>
    <property type="match status" value="1"/>
</dbReference>
<accession>A0ABU2C6K1</accession>
<evidence type="ECO:0000259" key="2">
    <source>
        <dbReference type="Pfam" id="PF00496"/>
    </source>
</evidence>
<dbReference type="PANTHER" id="PTHR30290:SF83">
    <property type="entry name" value="ABC TRANSPORTER SUBSTRATE-BINDING PROTEIN"/>
    <property type="match status" value="1"/>
</dbReference>
<proteinExistence type="predicted"/>
<evidence type="ECO:0000313" key="4">
    <source>
        <dbReference type="Proteomes" id="UP001180487"/>
    </source>
</evidence>
<evidence type="ECO:0000256" key="1">
    <source>
        <dbReference type="SAM" id="SignalP"/>
    </source>
</evidence>
<evidence type="ECO:0000313" key="3">
    <source>
        <dbReference type="EMBL" id="MDR7376959.1"/>
    </source>
</evidence>
<dbReference type="Gene3D" id="3.40.190.10">
    <property type="entry name" value="Periplasmic binding protein-like II"/>
    <property type="match status" value="1"/>
</dbReference>
<keyword evidence="1" id="KW-0732">Signal</keyword>
<organism evidence="3 4">
    <name type="scientific">Rhodoferax ferrireducens</name>
    <dbReference type="NCBI Taxonomy" id="192843"/>
    <lineage>
        <taxon>Bacteria</taxon>
        <taxon>Pseudomonadati</taxon>
        <taxon>Pseudomonadota</taxon>
        <taxon>Betaproteobacteria</taxon>
        <taxon>Burkholderiales</taxon>
        <taxon>Comamonadaceae</taxon>
        <taxon>Rhodoferax</taxon>
    </lineage>
</organism>
<dbReference type="SUPFAM" id="SSF53850">
    <property type="entry name" value="Periplasmic binding protein-like II"/>
    <property type="match status" value="1"/>
</dbReference>
<name>A0ABU2C6K1_9BURK</name>
<dbReference type="InterPro" id="IPR039424">
    <property type="entry name" value="SBP_5"/>
</dbReference>
<dbReference type="InterPro" id="IPR000914">
    <property type="entry name" value="SBP_5_dom"/>
</dbReference>
<comment type="caution">
    <text evidence="3">The sequence shown here is derived from an EMBL/GenBank/DDBJ whole genome shotgun (WGS) entry which is preliminary data.</text>
</comment>
<dbReference type="InterPro" id="IPR030678">
    <property type="entry name" value="Peptide/Ni-bd"/>
</dbReference>
<dbReference type="EMBL" id="JAVDXT010000001">
    <property type="protein sequence ID" value="MDR7376959.1"/>
    <property type="molecule type" value="Genomic_DNA"/>
</dbReference>
<feature type="domain" description="Solute-binding protein family 5" evidence="2">
    <location>
        <begin position="70"/>
        <end position="427"/>
    </location>
</feature>
<feature type="chain" id="PRO_5045999916" evidence="1">
    <location>
        <begin position="26"/>
        <end position="510"/>
    </location>
</feature>
<dbReference type="Proteomes" id="UP001180487">
    <property type="component" value="Unassembled WGS sequence"/>
</dbReference>
<protein>
    <submittedName>
        <fullName evidence="3">Peptide/nickel transport system substrate-binding protein</fullName>
    </submittedName>
</protein>
<dbReference type="CDD" id="cd08490">
    <property type="entry name" value="PBP2_NikA_DppA_OppA_like_3"/>
    <property type="match status" value="1"/>
</dbReference>
<dbReference type="Gene3D" id="3.10.105.10">
    <property type="entry name" value="Dipeptide-binding Protein, Domain 3"/>
    <property type="match status" value="1"/>
</dbReference>
<sequence length="510" mass="54779">MNSPMLSRRQTLALALSTPALPSWAAAEKDTLNIAAPWEINSLEPSRAGYVFSRLQVTETLVEVDTDGALAPGLAAAWEVSANQRLWRFTLRTGARFHDGSPVNATHVALVLQRAHKAPGVLGATPLQKISADGNAVLLELARPFTALPAFLAHTSTQILAPGAYAADGSVQAVIGSGPYKISRLEAPQKVQLERFDGWQGLRPAIARVSYLAVGRGETRNLLATSGQADLVFTHDPANFVRLQANKALQFHTLPIPRTLYIKVNAGHPFLKDVQVRRALSLAIDRAGIASAVLREPRAAATQLFPPGLGEWHVSGLQPLVRDLPQARALLQAAGWTPGPDGMLQRQGQAFKLTLRTFPDRPELPVVATALQAQLKTIGIDVAVTVGNSSEIPAGHQDGSLELALLARNYGLVPDPLGTLLQDFGQNGGDWGAMGWNSALVRESLQTLSSTADGARRSAQRGAIATVLQAELPVIPIAWYQHTATSSKRLGRVVIDPLERSYRIDQMVWA</sequence>
<dbReference type="Pfam" id="PF00496">
    <property type="entry name" value="SBP_bac_5"/>
    <property type="match status" value="1"/>
</dbReference>